<evidence type="ECO:0000313" key="1">
    <source>
        <dbReference type="EMBL" id="TFK96415.1"/>
    </source>
</evidence>
<dbReference type="AlphaFoldDB" id="A0A5C3Q2V1"/>
<protein>
    <submittedName>
        <fullName evidence="1">Uncharacterized protein</fullName>
    </submittedName>
</protein>
<sequence>MQAYNHGHSITSLTIPPTLFSSWCTSAGEDIVQFYASLPSLGRLCILDDKEGGHGKPRGQKEWAITILALQSLTWSNAPGALCPHQRDIEINWRQCPLDLAFMPWTALRDMIVSRADFLRGDGRWKVCVGPFVCWEPRWTSLHVDPVKIPTSDEELLAGSAEVETDASRWLLAEKEEGRLELCVPEYRQRKVVVDDVGEEL</sequence>
<name>A0A5C3Q2V1_9AGAR</name>
<reference evidence="1 2" key="1">
    <citation type="journal article" date="2019" name="Nat. Ecol. Evol.">
        <title>Megaphylogeny resolves global patterns of mushroom evolution.</title>
        <authorList>
            <person name="Varga T."/>
            <person name="Krizsan K."/>
            <person name="Foldi C."/>
            <person name="Dima B."/>
            <person name="Sanchez-Garcia M."/>
            <person name="Sanchez-Ramirez S."/>
            <person name="Szollosi G.J."/>
            <person name="Szarkandi J.G."/>
            <person name="Papp V."/>
            <person name="Albert L."/>
            <person name="Andreopoulos W."/>
            <person name="Angelini C."/>
            <person name="Antonin V."/>
            <person name="Barry K.W."/>
            <person name="Bougher N.L."/>
            <person name="Buchanan P."/>
            <person name="Buyck B."/>
            <person name="Bense V."/>
            <person name="Catcheside P."/>
            <person name="Chovatia M."/>
            <person name="Cooper J."/>
            <person name="Damon W."/>
            <person name="Desjardin D."/>
            <person name="Finy P."/>
            <person name="Geml J."/>
            <person name="Haridas S."/>
            <person name="Hughes K."/>
            <person name="Justo A."/>
            <person name="Karasinski D."/>
            <person name="Kautmanova I."/>
            <person name="Kiss B."/>
            <person name="Kocsube S."/>
            <person name="Kotiranta H."/>
            <person name="LaButti K.M."/>
            <person name="Lechner B.E."/>
            <person name="Liimatainen K."/>
            <person name="Lipzen A."/>
            <person name="Lukacs Z."/>
            <person name="Mihaltcheva S."/>
            <person name="Morgado L.N."/>
            <person name="Niskanen T."/>
            <person name="Noordeloos M.E."/>
            <person name="Ohm R.A."/>
            <person name="Ortiz-Santana B."/>
            <person name="Ovrebo C."/>
            <person name="Racz N."/>
            <person name="Riley R."/>
            <person name="Savchenko A."/>
            <person name="Shiryaev A."/>
            <person name="Soop K."/>
            <person name="Spirin V."/>
            <person name="Szebenyi C."/>
            <person name="Tomsovsky M."/>
            <person name="Tulloss R.E."/>
            <person name="Uehling J."/>
            <person name="Grigoriev I.V."/>
            <person name="Vagvolgyi C."/>
            <person name="Papp T."/>
            <person name="Martin F.M."/>
            <person name="Miettinen O."/>
            <person name="Hibbett D.S."/>
            <person name="Nagy L.G."/>
        </authorList>
    </citation>
    <scope>NUCLEOTIDE SEQUENCE [LARGE SCALE GENOMIC DNA]</scope>
    <source>
        <strain evidence="1 2">CBS 309.79</strain>
    </source>
</reference>
<keyword evidence="2" id="KW-1185">Reference proteome</keyword>
<organism evidence="1 2">
    <name type="scientific">Pterulicium gracile</name>
    <dbReference type="NCBI Taxonomy" id="1884261"/>
    <lineage>
        <taxon>Eukaryota</taxon>
        <taxon>Fungi</taxon>
        <taxon>Dikarya</taxon>
        <taxon>Basidiomycota</taxon>
        <taxon>Agaricomycotina</taxon>
        <taxon>Agaricomycetes</taxon>
        <taxon>Agaricomycetidae</taxon>
        <taxon>Agaricales</taxon>
        <taxon>Pleurotineae</taxon>
        <taxon>Pterulaceae</taxon>
        <taxon>Pterulicium</taxon>
    </lineage>
</organism>
<evidence type="ECO:0000313" key="2">
    <source>
        <dbReference type="Proteomes" id="UP000305067"/>
    </source>
</evidence>
<proteinExistence type="predicted"/>
<dbReference type="EMBL" id="ML178861">
    <property type="protein sequence ID" value="TFK96415.1"/>
    <property type="molecule type" value="Genomic_DNA"/>
</dbReference>
<gene>
    <name evidence="1" type="ORF">BDV98DRAFT_576245</name>
</gene>
<accession>A0A5C3Q2V1</accession>
<dbReference type="Proteomes" id="UP000305067">
    <property type="component" value="Unassembled WGS sequence"/>
</dbReference>